<keyword evidence="2" id="KW-1133">Transmembrane helix</keyword>
<gene>
    <name evidence="3" type="ORF">A2Z42_02935</name>
</gene>
<proteinExistence type="predicted"/>
<feature type="region of interest" description="Disordered" evidence="1">
    <location>
        <begin position="37"/>
        <end position="57"/>
    </location>
</feature>
<keyword evidence="2" id="KW-0472">Membrane</keyword>
<evidence type="ECO:0000313" key="4">
    <source>
        <dbReference type="Proteomes" id="UP000176645"/>
    </source>
</evidence>
<accession>A0A1G1WI84</accession>
<dbReference type="Proteomes" id="UP000176645">
    <property type="component" value="Unassembled WGS sequence"/>
</dbReference>
<reference evidence="3 4" key="1">
    <citation type="journal article" date="2016" name="Nat. Commun.">
        <title>Thousands of microbial genomes shed light on interconnected biogeochemical processes in an aquifer system.</title>
        <authorList>
            <person name="Anantharaman K."/>
            <person name="Brown C.T."/>
            <person name="Hug L.A."/>
            <person name="Sharon I."/>
            <person name="Castelle C.J."/>
            <person name="Probst A.J."/>
            <person name="Thomas B.C."/>
            <person name="Singh A."/>
            <person name="Wilkins M.J."/>
            <person name="Karaoz U."/>
            <person name="Brodie E.L."/>
            <person name="Williams K.H."/>
            <person name="Hubbard S.S."/>
            <person name="Banfield J.F."/>
        </authorList>
    </citation>
    <scope>NUCLEOTIDE SEQUENCE [LARGE SCALE GENOMIC DNA]</scope>
</reference>
<organism evidence="3 4">
    <name type="scientific">Candidatus Woykebacteria bacterium RBG_19FT_COMBO_43_10</name>
    <dbReference type="NCBI Taxonomy" id="1802598"/>
    <lineage>
        <taxon>Bacteria</taxon>
        <taxon>Candidatus Woykeibacteriota</taxon>
    </lineage>
</organism>
<dbReference type="EMBL" id="MHCU01000039">
    <property type="protein sequence ID" value="OGY27374.1"/>
    <property type="molecule type" value="Genomic_DNA"/>
</dbReference>
<sequence>MRNIIIAVVVIVIIGVGYLLIKGYSKEPTVSVVDKQTATSSVTPSAGVGEQSKSSTTITYNSSGFSPSNVTIKTGGTITWVNDSDSEIQIGANPHPIHTGNKEMSGGGFVLTLASGEQAAVTITKTGSHGYHNHLNSSQGGSITVE</sequence>
<dbReference type="Gene3D" id="2.60.40.420">
    <property type="entry name" value="Cupredoxins - blue copper proteins"/>
    <property type="match status" value="1"/>
</dbReference>
<evidence type="ECO:0000313" key="3">
    <source>
        <dbReference type="EMBL" id="OGY27374.1"/>
    </source>
</evidence>
<dbReference type="SUPFAM" id="SSF49503">
    <property type="entry name" value="Cupredoxins"/>
    <property type="match status" value="1"/>
</dbReference>
<comment type="caution">
    <text evidence="3">The sequence shown here is derived from an EMBL/GenBank/DDBJ whole genome shotgun (WGS) entry which is preliminary data.</text>
</comment>
<evidence type="ECO:0000256" key="2">
    <source>
        <dbReference type="SAM" id="Phobius"/>
    </source>
</evidence>
<name>A0A1G1WI84_9BACT</name>
<evidence type="ECO:0008006" key="5">
    <source>
        <dbReference type="Google" id="ProtNLM"/>
    </source>
</evidence>
<feature type="transmembrane region" description="Helical" evidence="2">
    <location>
        <begin position="5"/>
        <end position="21"/>
    </location>
</feature>
<dbReference type="AlphaFoldDB" id="A0A1G1WI84"/>
<protein>
    <recommendedName>
        <fullName evidence="5">EfeO-type cupredoxin-like domain-containing protein</fullName>
    </recommendedName>
</protein>
<keyword evidence="2" id="KW-0812">Transmembrane</keyword>
<dbReference type="InterPro" id="IPR008972">
    <property type="entry name" value="Cupredoxin"/>
</dbReference>
<evidence type="ECO:0000256" key="1">
    <source>
        <dbReference type="SAM" id="MobiDB-lite"/>
    </source>
</evidence>